<feature type="transmembrane region" description="Helical" evidence="9">
    <location>
        <begin position="260"/>
        <end position="284"/>
    </location>
</feature>
<protein>
    <submittedName>
        <fullName evidence="10">Polyprenol phosphomannose-dependent alpha 1,6 mannosyltransferase MptB</fullName>
    </submittedName>
</protein>
<comment type="subcellular location">
    <subcellularLocation>
        <location evidence="1">Membrane</location>
        <topology evidence="1">Multi-pass membrane protein</topology>
    </subcellularLocation>
</comment>
<dbReference type="GO" id="GO:0016757">
    <property type="term" value="F:glycosyltransferase activity"/>
    <property type="evidence" value="ECO:0007669"/>
    <property type="project" value="UniProtKB-KW"/>
</dbReference>
<name>A0ABS6UHU8_9PSEU</name>
<keyword evidence="5 9" id="KW-1133">Transmembrane helix</keyword>
<evidence type="ECO:0000256" key="9">
    <source>
        <dbReference type="SAM" id="Phobius"/>
    </source>
</evidence>
<gene>
    <name evidence="10" type="primary">mptB</name>
    <name evidence="10" type="ORF">I4I82_29625</name>
</gene>
<sequence length="518" mass="52121">MTGPAADGMVRARLLGTTGALLVALGALGAGALPVPHPLAGLRLLGLPARTATLSLALAWAGAALLVLAWLQVSRRVRAGGPLAPGRAELGRTALLWALPLAVAPPVFSRDVYSYLAQGAVLAQGLDPYALGPAQALGMDDPLVRSIPAMWRDTPSPYGPLFLALARGVVHVAGDDVALGVLVHRALALAGLALVVAVLPALARRCGVDPRYALWCGAAHPLVLFHLVGGVHNDALMLGLVLAGLELGLRAGERLLDPRLLGGAVLVVAASAVKLPALVALGVLGVARARGGGWRAVAAQAAVPAAVAVAGLAACTAVTGVGPGWLGALGVPGSIDSPFSPTTDIGYAAGALGVLAGLGDHTATAVALVRAVGLVAGVAVVGATLLAVHRGRLDPVAGLGASLAAVVLLGPAGQPWYLLWVLVPLVATPALPRLRRALLAVSVPLALVLAPTGGLFPFHGFQPALALGAALLIVTCSVWGADRWYRPSERSIRAAGRGTRPAWTTTRRSRSAPTSPTP</sequence>
<feature type="transmembrane region" description="Helical" evidence="9">
    <location>
        <begin position="182"/>
        <end position="203"/>
    </location>
</feature>
<accession>A0ABS6UHU8</accession>
<dbReference type="RefSeq" id="WP_218593116.1">
    <property type="nucleotide sequence ID" value="NZ_JADQDE010000277.1"/>
</dbReference>
<comment type="caution">
    <text evidence="10">The sequence shown here is derived from an EMBL/GenBank/DDBJ whole genome shotgun (WGS) entry which is preliminary data.</text>
</comment>
<dbReference type="InterPro" id="IPR049829">
    <property type="entry name" value="MptA/B-like"/>
</dbReference>
<feature type="transmembrane region" description="Helical" evidence="9">
    <location>
        <begin position="296"/>
        <end position="319"/>
    </location>
</feature>
<feature type="transmembrane region" description="Helical" evidence="9">
    <location>
        <begin position="53"/>
        <end position="73"/>
    </location>
</feature>
<keyword evidence="4 9" id="KW-0812">Transmembrane</keyword>
<reference evidence="10 11" key="1">
    <citation type="submission" date="2020-11" db="EMBL/GenBank/DDBJ databases">
        <title>Pseudonocardia abyssalis sp. nov. and Pseudonocardia oceani sp. nov., description and phylogenomic analysis of two novel actinomycetes isolated from the deep Southern Ocean.</title>
        <authorList>
            <person name="Parra J."/>
        </authorList>
    </citation>
    <scope>NUCLEOTIDE SEQUENCE [LARGE SCALE GENOMIC DNA]</scope>
    <source>
        <strain evidence="11">KRD185</strain>
    </source>
</reference>
<evidence type="ECO:0000256" key="3">
    <source>
        <dbReference type="ARBA" id="ARBA00022679"/>
    </source>
</evidence>
<evidence type="ECO:0000256" key="6">
    <source>
        <dbReference type="ARBA" id="ARBA00023136"/>
    </source>
</evidence>
<evidence type="ECO:0000256" key="5">
    <source>
        <dbReference type="ARBA" id="ARBA00022989"/>
    </source>
</evidence>
<comment type="similarity">
    <text evidence="7">Belongs to the MptA/B family.</text>
</comment>
<dbReference type="NCBIfam" id="NF038066">
    <property type="entry name" value="MptB"/>
    <property type="match status" value="1"/>
</dbReference>
<evidence type="ECO:0000256" key="2">
    <source>
        <dbReference type="ARBA" id="ARBA00022676"/>
    </source>
</evidence>
<feature type="compositionally biased region" description="Low complexity" evidence="8">
    <location>
        <begin position="499"/>
        <end position="518"/>
    </location>
</feature>
<organism evidence="10 11">
    <name type="scientific">Pseudonocardia oceani</name>
    <dbReference type="NCBI Taxonomy" id="2792013"/>
    <lineage>
        <taxon>Bacteria</taxon>
        <taxon>Bacillati</taxon>
        <taxon>Actinomycetota</taxon>
        <taxon>Actinomycetes</taxon>
        <taxon>Pseudonocardiales</taxon>
        <taxon>Pseudonocardiaceae</taxon>
        <taxon>Pseudonocardia</taxon>
    </lineage>
</organism>
<keyword evidence="6 9" id="KW-0472">Membrane</keyword>
<evidence type="ECO:0000313" key="10">
    <source>
        <dbReference type="EMBL" id="MBW0131805.1"/>
    </source>
</evidence>
<evidence type="ECO:0000256" key="8">
    <source>
        <dbReference type="SAM" id="MobiDB-lite"/>
    </source>
</evidence>
<keyword evidence="3" id="KW-0808">Transferase</keyword>
<evidence type="ECO:0000256" key="4">
    <source>
        <dbReference type="ARBA" id="ARBA00022692"/>
    </source>
</evidence>
<keyword evidence="11" id="KW-1185">Reference proteome</keyword>
<feature type="transmembrane region" description="Helical" evidence="9">
    <location>
        <begin position="400"/>
        <end position="425"/>
    </location>
</feature>
<dbReference type="Proteomes" id="UP000694300">
    <property type="component" value="Unassembled WGS sequence"/>
</dbReference>
<evidence type="ECO:0000313" key="11">
    <source>
        <dbReference type="Proteomes" id="UP000694300"/>
    </source>
</evidence>
<dbReference type="EMBL" id="JADQDF010000001">
    <property type="protein sequence ID" value="MBW0131805.1"/>
    <property type="molecule type" value="Genomic_DNA"/>
</dbReference>
<feature type="region of interest" description="Disordered" evidence="8">
    <location>
        <begin position="493"/>
        <end position="518"/>
    </location>
</feature>
<feature type="transmembrane region" description="Helical" evidence="9">
    <location>
        <begin position="365"/>
        <end position="388"/>
    </location>
</feature>
<proteinExistence type="inferred from homology"/>
<feature type="transmembrane region" description="Helical" evidence="9">
    <location>
        <begin position="339"/>
        <end position="358"/>
    </location>
</feature>
<evidence type="ECO:0000256" key="1">
    <source>
        <dbReference type="ARBA" id="ARBA00004141"/>
    </source>
</evidence>
<dbReference type="Pfam" id="PF26314">
    <property type="entry name" value="MptA_B_family"/>
    <property type="match status" value="1"/>
</dbReference>
<evidence type="ECO:0000256" key="7">
    <source>
        <dbReference type="ARBA" id="ARBA00043987"/>
    </source>
</evidence>
<feature type="transmembrane region" description="Helical" evidence="9">
    <location>
        <begin position="464"/>
        <end position="481"/>
    </location>
</feature>
<feature type="transmembrane region" description="Helical" evidence="9">
    <location>
        <begin position="437"/>
        <end position="458"/>
    </location>
</feature>
<keyword evidence="2 10" id="KW-0328">Glycosyltransferase</keyword>